<evidence type="ECO:0000256" key="5">
    <source>
        <dbReference type="ARBA" id="ARBA00022840"/>
    </source>
</evidence>
<dbReference type="PROSITE" id="PS51986">
    <property type="entry name" value="GS_BETA_GRASP"/>
    <property type="match status" value="1"/>
</dbReference>
<keyword evidence="10" id="KW-0732">Signal</keyword>
<evidence type="ECO:0000259" key="11">
    <source>
        <dbReference type="PROSITE" id="PS51986"/>
    </source>
</evidence>
<evidence type="ECO:0000256" key="2">
    <source>
        <dbReference type="ARBA" id="ARBA00012937"/>
    </source>
</evidence>
<dbReference type="PROSITE" id="PS00180">
    <property type="entry name" value="GLNA_1"/>
    <property type="match status" value="1"/>
</dbReference>
<reference evidence="13 14" key="1">
    <citation type="journal article" date="2023" name="Commun. Biol.">
        <title>Genome analysis of Parmales, the sister group of diatoms, reveals the evolutionary specialization of diatoms from phago-mixotrophs to photoautotrophs.</title>
        <authorList>
            <person name="Ban H."/>
            <person name="Sato S."/>
            <person name="Yoshikawa S."/>
            <person name="Yamada K."/>
            <person name="Nakamura Y."/>
            <person name="Ichinomiya M."/>
            <person name="Sato N."/>
            <person name="Blanc-Mathieu R."/>
            <person name="Endo H."/>
            <person name="Kuwata A."/>
            <person name="Ogata H."/>
        </authorList>
    </citation>
    <scope>NUCLEOTIDE SEQUENCE [LARGE SCALE GENOMIC DNA]</scope>
</reference>
<gene>
    <name evidence="13" type="ORF">TeGR_g7500</name>
</gene>
<feature type="domain" description="GS beta-grasp" evidence="11">
    <location>
        <begin position="47"/>
        <end position="127"/>
    </location>
</feature>
<dbReference type="EC" id="6.3.1.2" evidence="2 9"/>
<evidence type="ECO:0000256" key="3">
    <source>
        <dbReference type="ARBA" id="ARBA00022598"/>
    </source>
</evidence>
<evidence type="ECO:0000256" key="7">
    <source>
        <dbReference type="PROSITE-ProRule" id="PRU01330"/>
    </source>
</evidence>
<feature type="chain" id="PRO_5046457656" description="Glutamine synthetase" evidence="10">
    <location>
        <begin position="16"/>
        <end position="395"/>
    </location>
</feature>
<dbReference type="Gene3D" id="3.30.590.10">
    <property type="entry name" value="Glutamine synthetase/guanido kinase, catalytic domain"/>
    <property type="match status" value="1"/>
</dbReference>
<evidence type="ECO:0000256" key="1">
    <source>
        <dbReference type="ARBA" id="ARBA00009897"/>
    </source>
</evidence>
<protein>
    <recommendedName>
        <fullName evidence="2 9">Glutamine synthetase</fullName>
        <ecNumber evidence="2 9">6.3.1.2</ecNumber>
    </recommendedName>
</protein>
<dbReference type="SMART" id="SM01230">
    <property type="entry name" value="Gln-synt_C"/>
    <property type="match status" value="1"/>
</dbReference>
<dbReference type="PANTHER" id="PTHR20852:SF57">
    <property type="entry name" value="GLUTAMINE SYNTHETASE 2 CYTOPLASMIC"/>
    <property type="match status" value="1"/>
</dbReference>
<dbReference type="Gene3D" id="3.10.20.70">
    <property type="entry name" value="Glutamine synthetase, N-terminal domain"/>
    <property type="match status" value="1"/>
</dbReference>
<dbReference type="InterPro" id="IPR027303">
    <property type="entry name" value="Gln_synth_gly_rich_site"/>
</dbReference>
<comment type="similarity">
    <text evidence="1 7 8">Belongs to the glutamine synthetase family.</text>
</comment>
<comment type="catalytic activity">
    <reaction evidence="6 9">
        <text>L-glutamate + NH4(+) + ATP = L-glutamine + ADP + phosphate + H(+)</text>
        <dbReference type="Rhea" id="RHEA:16169"/>
        <dbReference type="ChEBI" id="CHEBI:15378"/>
        <dbReference type="ChEBI" id="CHEBI:28938"/>
        <dbReference type="ChEBI" id="CHEBI:29985"/>
        <dbReference type="ChEBI" id="CHEBI:30616"/>
        <dbReference type="ChEBI" id="CHEBI:43474"/>
        <dbReference type="ChEBI" id="CHEBI:58359"/>
        <dbReference type="ChEBI" id="CHEBI:456216"/>
        <dbReference type="EC" id="6.3.1.2"/>
    </reaction>
</comment>
<feature type="signal peptide" evidence="10">
    <location>
        <begin position="1"/>
        <end position="15"/>
    </location>
</feature>
<dbReference type="SUPFAM" id="SSF55931">
    <property type="entry name" value="Glutamine synthetase/guanido kinase"/>
    <property type="match status" value="1"/>
</dbReference>
<dbReference type="PROSITE" id="PS51987">
    <property type="entry name" value="GS_CATALYTIC"/>
    <property type="match status" value="1"/>
</dbReference>
<dbReference type="InterPro" id="IPR008146">
    <property type="entry name" value="Gln_synth_cat_dom"/>
</dbReference>
<accession>A0ABQ6MF70</accession>
<dbReference type="InterPro" id="IPR008147">
    <property type="entry name" value="Gln_synt_N"/>
</dbReference>
<keyword evidence="14" id="KW-1185">Reference proteome</keyword>
<dbReference type="InterPro" id="IPR036651">
    <property type="entry name" value="Gln_synt_N_sf"/>
</dbReference>
<proteinExistence type="inferred from homology"/>
<comment type="caution">
    <text evidence="13">The sequence shown here is derived from an EMBL/GenBank/DDBJ whole genome shotgun (WGS) entry which is preliminary data.</text>
</comment>
<feature type="domain" description="GS catalytic" evidence="12">
    <location>
        <begin position="134"/>
        <end position="395"/>
    </location>
</feature>
<organism evidence="13 14">
    <name type="scientific">Tetraparma gracilis</name>
    <dbReference type="NCBI Taxonomy" id="2962635"/>
    <lineage>
        <taxon>Eukaryota</taxon>
        <taxon>Sar</taxon>
        <taxon>Stramenopiles</taxon>
        <taxon>Ochrophyta</taxon>
        <taxon>Bolidophyceae</taxon>
        <taxon>Parmales</taxon>
        <taxon>Triparmaceae</taxon>
        <taxon>Tetraparma</taxon>
    </lineage>
</organism>
<dbReference type="InterPro" id="IPR014746">
    <property type="entry name" value="Gln_synth/guanido_kin_cat_dom"/>
</dbReference>
<dbReference type="PROSITE" id="PS00181">
    <property type="entry name" value="GLNA_ATP"/>
    <property type="match status" value="1"/>
</dbReference>
<dbReference type="EMBL" id="BRYB01000209">
    <property type="protein sequence ID" value="GMI25239.1"/>
    <property type="molecule type" value="Genomic_DNA"/>
</dbReference>
<keyword evidence="5 9" id="KW-0067">ATP-binding</keyword>
<keyword evidence="4 9" id="KW-0547">Nucleotide-binding</keyword>
<dbReference type="InterPro" id="IPR050292">
    <property type="entry name" value="Glutamine_Synthetase"/>
</dbReference>
<evidence type="ECO:0000256" key="10">
    <source>
        <dbReference type="SAM" id="SignalP"/>
    </source>
</evidence>
<evidence type="ECO:0000313" key="13">
    <source>
        <dbReference type="EMBL" id="GMI25239.1"/>
    </source>
</evidence>
<evidence type="ECO:0000259" key="12">
    <source>
        <dbReference type="PROSITE" id="PS51987"/>
    </source>
</evidence>
<evidence type="ECO:0000256" key="4">
    <source>
        <dbReference type="ARBA" id="ARBA00022741"/>
    </source>
</evidence>
<sequence length="395" mass="42735">MRLSLLLAFLPAASGLSAFGGRTGMAALDPAVVGRYASLTVPASAGIRAEYIWLDAVGNPRSKSRTLPAVPGSVDKLPRWNYDGSSCDQAPGEDSEVIIRPRAMFKDPFRPNEDNILVLCDAYTPAGKPIETNNRHDAAVLFDHHAGEEVWFGCEQEYTLFELDQVTPLGWPKGGFPGPQGPYYCGAGAENMFGRHVMEAHYSACLKAGLAIGGVNGEVMPGQWEYQIGPCVGIAAGDEMAVSRYILQRVCEDFQVFCTLHPKPITKGEWNGAGMHVNVSTKKMREKGGLAVILKAINKLAAKHDEHICLYGEGNELRLSGTCETASIDEFSYGVANRGCSIRIGRDTEADGKGYFEDRRPASNADPYLVTGKIMDTIMEDVEVPDVEPVNMAAA</sequence>
<dbReference type="PANTHER" id="PTHR20852">
    <property type="entry name" value="GLUTAMINE SYNTHETASE"/>
    <property type="match status" value="1"/>
</dbReference>
<dbReference type="SUPFAM" id="SSF54368">
    <property type="entry name" value="Glutamine synthetase, N-terminal domain"/>
    <property type="match status" value="1"/>
</dbReference>
<evidence type="ECO:0000256" key="6">
    <source>
        <dbReference type="ARBA" id="ARBA00049436"/>
    </source>
</evidence>
<dbReference type="InterPro" id="IPR027302">
    <property type="entry name" value="Gln_synth_N_conserv_site"/>
</dbReference>
<dbReference type="Proteomes" id="UP001165060">
    <property type="component" value="Unassembled WGS sequence"/>
</dbReference>
<name>A0ABQ6MF70_9STRA</name>
<dbReference type="Pfam" id="PF00120">
    <property type="entry name" value="Gln-synt_C"/>
    <property type="match status" value="1"/>
</dbReference>
<evidence type="ECO:0000256" key="8">
    <source>
        <dbReference type="RuleBase" id="RU000384"/>
    </source>
</evidence>
<evidence type="ECO:0000256" key="9">
    <source>
        <dbReference type="RuleBase" id="RU004356"/>
    </source>
</evidence>
<keyword evidence="3 9" id="KW-0436">Ligase</keyword>
<evidence type="ECO:0000313" key="14">
    <source>
        <dbReference type="Proteomes" id="UP001165060"/>
    </source>
</evidence>